<dbReference type="AlphaFoldDB" id="A0AAP0RPD6"/>
<dbReference type="EMBL" id="JBBPBK010000007">
    <property type="protein sequence ID" value="KAK9282222.1"/>
    <property type="molecule type" value="Genomic_DNA"/>
</dbReference>
<gene>
    <name evidence="1" type="ORF">L1049_005136</name>
</gene>
<reference evidence="1 2" key="1">
    <citation type="journal article" date="2024" name="Plant J.">
        <title>Genome sequences and population genomics reveal climatic adaptation and genomic divergence between two closely related sweetgum species.</title>
        <authorList>
            <person name="Xu W.Q."/>
            <person name="Ren C.Q."/>
            <person name="Zhang X.Y."/>
            <person name="Comes H.P."/>
            <person name="Liu X.H."/>
            <person name="Li Y.G."/>
            <person name="Kettle C.J."/>
            <person name="Jalonen R."/>
            <person name="Gaisberger H."/>
            <person name="Ma Y.Z."/>
            <person name="Qiu Y.X."/>
        </authorList>
    </citation>
    <scope>NUCLEOTIDE SEQUENCE [LARGE SCALE GENOMIC DNA]</scope>
    <source>
        <strain evidence="1">Hangzhou</strain>
    </source>
</reference>
<name>A0AAP0RPD6_LIQFO</name>
<evidence type="ECO:0000313" key="2">
    <source>
        <dbReference type="Proteomes" id="UP001415857"/>
    </source>
</evidence>
<sequence length="125" mass="14735">MASDHPTFHNDLTHNHFTTTTTTATTTIRRPFGLKIHLRRRKLPYVRLGGKKPRQGRLFLVRILKKIRLRWVKHKYLCMLKKLKQYYRNMIKDLIEASASVESFQQRILMEASYAVPTMGVSFSC</sequence>
<organism evidence="1 2">
    <name type="scientific">Liquidambar formosana</name>
    <name type="common">Formosan gum</name>
    <dbReference type="NCBI Taxonomy" id="63359"/>
    <lineage>
        <taxon>Eukaryota</taxon>
        <taxon>Viridiplantae</taxon>
        <taxon>Streptophyta</taxon>
        <taxon>Embryophyta</taxon>
        <taxon>Tracheophyta</taxon>
        <taxon>Spermatophyta</taxon>
        <taxon>Magnoliopsida</taxon>
        <taxon>eudicotyledons</taxon>
        <taxon>Gunneridae</taxon>
        <taxon>Pentapetalae</taxon>
        <taxon>Saxifragales</taxon>
        <taxon>Altingiaceae</taxon>
        <taxon>Liquidambar</taxon>
    </lineage>
</organism>
<dbReference type="PANTHER" id="PTHR34788:SF4">
    <property type="entry name" value="F15I1.22"/>
    <property type="match status" value="1"/>
</dbReference>
<keyword evidence="2" id="KW-1185">Reference proteome</keyword>
<comment type="caution">
    <text evidence="1">The sequence shown here is derived from an EMBL/GenBank/DDBJ whole genome shotgun (WGS) entry which is preliminary data.</text>
</comment>
<evidence type="ECO:0000313" key="1">
    <source>
        <dbReference type="EMBL" id="KAK9282222.1"/>
    </source>
</evidence>
<protein>
    <submittedName>
        <fullName evidence="1">Uncharacterized protein</fullName>
    </submittedName>
</protein>
<dbReference type="PANTHER" id="PTHR34788">
    <property type="entry name" value="F15I1.22"/>
    <property type="match status" value="1"/>
</dbReference>
<proteinExistence type="predicted"/>
<dbReference type="Proteomes" id="UP001415857">
    <property type="component" value="Unassembled WGS sequence"/>
</dbReference>
<accession>A0AAP0RPD6</accession>